<dbReference type="Proteomes" id="UP000036061">
    <property type="component" value="Chromosome"/>
</dbReference>
<evidence type="ECO:0000313" key="10">
    <source>
        <dbReference type="EMBL" id="AWX56638.1"/>
    </source>
</evidence>
<dbReference type="GO" id="GO:0017000">
    <property type="term" value="P:antibiotic biosynthetic process"/>
    <property type="evidence" value="ECO:0007669"/>
    <property type="project" value="UniProtKB-KW"/>
</dbReference>
<dbReference type="GO" id="GO:0031177">
    <property type="term" value="F:phosphopantetheine binding"/>
    <property type="evidence" value="ECO:0007669"/>
    <property type="project" value="InterPro"/>
</dbReference>
<proteinExistence type="inferred from homology"/>
<dbReference type="Pfam" id="PF00668">
    <property type="entry name" value="Condensation"/>
    <property type="match status" value="2"/>
</dbReference>
<dbReference type="InterPro" id="IPR023213">
    <property type="entry name" value="CAT-like_dom_sf"/>
</dbReference>
<dbReference type="FunFam" id="1.10.1200.10:FF:000005">
    <property type="entry name" value="Nonribosomal peptide synthetase 1"/>
    <property type="match status" value="1"/>
</dbReference>
<dbReference type="SUPFAM" id="SSF52777">
    <property type="entry name" value="CoA-dependent acyltransferases"/>
    <property type="match status" value="3"/>
</dbReference>
<keyword evidence="3" id="KW-0596">Phosphopantetheine</keyword>
<dbReference type="GO" id="GO:0005829">
    <property type="term" value="C:cytosol"/>
    <property type="evidence" value="ECO:0007669"/>
    <property type="project" value="TreeGrafter"/>
</dbReference>
<dbReference type="Pfam" id="PF13193">
    <property type="entry name" value="AMP-binding_C"/>
    <property type="match status" value="1"/>
</dbReference>
<dbReference type="InterPro" id="IPR001242">
    <property type="entry name" value="Condensation_dom"/>
</dbReference>
<comment type="similarity">
    <text evidence="2">Belongs to the ATP-dependent AMP-binding enzyme family.</text>
</comment>
<dbReference type="FunFam" id="2.30.38.10:FF:000001">
    <property type="entry name" value="Non-ribosomal peptide synthetase PvdI"/>
    <property type="match status" value="1"/>
</dbReference>
<keyword evidence="6" id="KW-0677">Repeat</keyword>
<dbReference type="GO" id="GO:0044550">
    <property type="term" value="P:secondary metabolite biosynthetic process"/>
    <property type="evidence" value="ECO:0007669"/>
    <property type="project" value="UniProtKB-ARBA"/>
</dbReference>
<protein>
    <submittedName>
        <fullName evidence="10">Non-ribosomal peptide synthetase</fullName>
    </submittedName>
</protein>
<dbReference type="GO" id="GO:0016874">
    <property type="term" value="F:ligase activity"/>
    <property type="evidence" value="ECO:0007669"/>
    <property type="project" value="UniProtKB-KW"/>
</dbReference>
<dbReference type="Gene3D" id="3.40.50.980">
    <property type="match status" value="2"/>
</dbReference>
<evidence type="ECO:0000256" key="7">
    <source>
        <dbReference type="ARBA" id="ARBA00023194"/>
    </source>
</evidence>
<dbReference type="InterPro" id="IPR006162">
    <property type="entry name" value="Ppantetheine_attach_site"/>
</dbReference>
<gene>
    <name evidence="10" type="ORF">AB432_017040</name>
</gene>
<accession>A0A2Z4MJI1</accession>
<dbReference type="InterPro" id="IPR020845">
    <property type="entry name" value="AMP-binding_CS"/>
</dbReference>
<dbReference type="InterPro" id="IPR000873">
    <property type="entry name" value="AMP-dep_synth/lig_dom"/>
</dbReference>
<dbReference type="PROSITE" id="PS00455">
    <property type="entry name" value="AMP_BINDING"/>
    <property type="match status" value="1"/>
</dbReference>
<evidence type="ECO:0000256" key="8">
    <source>
        <dbReference type="ARBA" id="ARBA00023268"/>
    </source>
</evidence>
<keyword evidence="8" id="KW-0511">Multifunctional enzyme</keyword>
<dbReference type="InterPro" id="IPR009081">
    <property type="entry name" value="PP-bd_ACP"/>
</dbReference>
<keyword evidence="4" id="KW-0597">Phosphoprotein</keyword>
<dbReference type="SUPFAM" id="SSF56801">
    <property type="entry name" value="Acetyl-CoA synthetase-like"/>
    <property type="match status" value="1"/>
</dbReference>
<dbReference type="NCBIfam" id="TIGR01733">
    <property type="entry name" value="AA-adenyl-dom"/>
    <property type="match status" value="1"/>
</dbReference>
<reference evidence="10 11" key="1">
    <citation type="journal article" date="2015" name="Genome Announc.">
        <title>Draft Genome Sequence of Brevibacillus brevis DZQ7, a Plant Growth-Promoting Rhizobacterium with Broad-Spectrum Antimicrobial Activity.</title>
        <authorList>
            <person name="Hou Q."/>
            <person name="Wang C."/>
            <person name="Hou X."/>
            <person name="Xia Z."/>
            <person name="Ye J."/>
            <person name="Liu K."/>
            <person name="Liu H."/>
            <person name="Wang J."/>
            <person name="Guo H."/>
            <person name="Yu X."/>
            <person name="Yang Y."/>
            <person name="Du B."/>
            <person name="Ding Y."/>
        </authorList>
    </citation>
    <scope>NUCLEOTIDE SEQUENCE [LARGE SCALE GENOMIC DNA]</scope>
    <source>
        <strain evidence="10 11">DZQ7</strain>
    </source>
</reference>
<dbReference type="RefSeq" id="WP_048033299.1">
    <property type="nucleotide sequence ID" value="NZ_CP030117.1"/>
</dbReference>
<evidence type="ECO:0000256" key="1">
    <source>
        <dbReference type="ARBA" id="ARBA00001957"/>
    </source>
</evidence>
<dbReference type="InterPro" id="IPR045851">
    <property type="entry name" value="AMP-bd_C_sf"/>
</dbReference>
<dbReference type="CDD" id="cd05930">
    <property type="entry name" value="A_NRPS"/>
    <property type="match status" value="1"/>
</dbReference>
<keyword evidence="5" id="KW-0436">Ligase</keyword>
<dbReference type="Gene3D" id="3.30.559.30">
    <property type="entry name" value="Nonribosomal peptide synthetase, condensation domain"/>
    <property type="match status" value="1"/>
</dbReference>
<evidence type="ECO:0000256" key="2">
    <source>
        <dbReference type="ARBA" id="ARBA00006432"/>
    </source>
</evidence>
<dbReference type="PROSITE" id="PS50075">
    <property type="entry name" value="CARRIER"/>
    <property type="match status" value="1"/>
</dbReference>
<sequence length="1575" mass="180833">MNGVQIKNIYRLTPMQEGMLYHFILHPESEVHFEQTVITMEESLRLDLLDQSFRDLVERFDILRTVFHYKESKKPLQIVLKQREAAIQIEDISDLTQDEQEAFVEQFLVRDRSNRFDLEKDLLFRITVMKLSESKFKMVWSFHHIIMDGWCLGIVAKDFFHIYRSYLQNKKAELAPPYSFSSYVTWLGKQNKQEGLSFWRDSLDGFDQQSPLPVEYLSTGKGYQRESIVFRIDRETTARLEQIARSNDVTLSIVFHSLWGLLLQRYNYAKDVVFGSVVSGRPSELIGVEEMVGLFVNTIPMRIRTEGKQTFSELLGQVQQFFTATSSHQYLSLADIQSETALKQNLIQHLMVFENYPLTEEAFDEDGKGGLFGITDVQGYEQTSYDFNLCIIPGKELEIHFIYNALAYSDAYLQKVRAHLNQLIQSVVRNPDQPLANMQMVTDEEQALILQQWNDTEMLVDQRQTIDQLFKEQVKKAPHHIAVVDQEGTYTYQELDDKSDALAHVLREKGVKPGSIVGVMVERSTAYSLAILAVLKAGGAFLPISTDHPSERISYMIEDSGASIVLIHDPTVAYAERILPAAMLINLDDRSVYNGVTSDVQTLHRSSDLAYVIYTSGSTGKPKGVRLHHVGIANLQQFFINDLGITKNDKVLQFASISFDASVWEFTMGVLTGARLVVVSKDVVLDSQAFSDYLLRHEVTVATLPPTFVTYLEPENFPKLQTLITAGSATNWELVHKWSAHCRYINAYGPTETTICATTWTYEGQEELPQQVPIGKPIANTKVYVLDPHGHLQPQGIPGELAIAGISVADGYINREELTNEKFVADPFHSGSRLYKTGDMVKWLADGSLEYLGRMDNQVKIRGFRIELDEVENVIQSQAGVKEAVVLAKKEQGGDACLIAYLVWEQPEWNRDLRQELLATLPAYMVPTYIHVLERMPVTPNGKIDRRALPEPVMIREASKQLNPPVTEQEMKLAEIWKEVLDLQEISVDDHFYDLGGHSLKAIQLVARLHKEGIEVKIQTIFQYDTVRALAGYVDTVNRIRTTKAQDKKELEALIYAHFQVRSNYVEVPFGSKHRAVLYVEENAQGKHQEILSLLRRSCDPAIQPHAIQYLNISQQVWEKEKNHFQKATLDEKETLSWQECLVNDLDQKLLRYSEAIVNQQTFIRRPLSPSQRYHVQEKDISGTVIHFERMIDPKTLEKAFLTILERHHLLRCTLAFEEEEPYWKEYPCPSEIQLPVVDVSGDSEERKEAVRHLLQSEYFYKQHDSTSSLSYKVILLKESEKEYSFIFPASHLIFDLISSEVLQNDMNLYYEALENDSDLSENDRNTYWDFVRQITKGPVGIEDQQITEEFDLHAFENSLLSIERQLASSSTLDGYTIVTCELDMDNPQETENARIPIALLARFCERSYGVHKAPVFLMNFGRSFMGNHFFDVLGECIDHIPLHIDPAWSLNELEAYVKVRLDLAKDRNIHFANLVQNPDVTQNYPLSHHSLIRSMQMTPIICNFLGEQNKSHQPSEYDYLFIKGKKRILFEASYTSMGKMTIFMALPYREDERKLRVILEEEAKKLIGMPLVIR</sequence>
<dbReference type="PANTHER" id="PTHR45527:SF1">
    <property type="entry name" value="FATTY ACID SYNTHASE"/>
    <property type="match status" value="1"/>
</dbReference>
<dbReference type="SUPFAM" id="SSF47336">
    <property type="entry name" value="ACP-like"/>
    <property type="match status" value="1"/>
</dbReference>
<dbReference type="PROSITE" id="PS00012">
    <property type="entry name" value="PHOSPHOPANTETHEINE"/>
    <property type="match status" value="1"/>
</dbReference>
<dbReference type="GO" id="GO:0008610">
    <property type="term" value="P:lipid biosynthetic process"/>
    <property type="evidence" value="ECO:0007669"/>
    <property type="project" value="UniProtKB-ARBA"/>
</dbReference>
<dbReference type="EMBL" id="CP030117">
    <property type="protein sequence ID" value="AWX56638.1"/>
    <property type="molecule type" value="Genomic_DNA"/>
</dbReference>
<dbReference type="Pfam" id="PF00550">
    <property type="entry name" value="PP-binding"/>
    <property type="match status" value="1"/>
</dbReference>
<dbReference type="InterPro" id="IPR010071">
    <property type="entry name" value="AA_adenyl_dom"/>
</dbReference>
<keyword evidence="7" id="KW-0045">Antibiotic biosynthesis</keyword>
<dbReference type="InterPro" id="IPR020806">
    <property type="entry name" value="PKS_PP-bd"/>
</dbReference>
<evidence type="ECO:0000256" key="4">
    <source>
        <dbReference type="ARBA" id="ARBA00022553"/>
    </source>
</evidence>
<evidence type="ECO:0000259" key="9">
    <source>
        <dbReference type="PROSITE" id="PS50075"/>
    </source>
</evidence>
<evidence type="ECO:0000313" key="11">
    <source>
        <dbReference type="Proteomes" id="UP000036061"/>
    </source>
</evidence>
<dbReference type="InterPro" id="IPR036736">
    <property type="entry name" value="ACP-like_sf"/>
</dbReference>
<organism evidence="10 11">
    <name type="scientific">Brevibacillus brevis</name>
    <name type="common">Bacillus brevis</name>
    <dbReference type="NCBI Taxonomy" id="1393"/>
    <lineage>
        <taxon>Bacteria</taxon>
        <taxon>Bacillati</taxon>
        <taxon>Bacillota</taxon>
        <taxon>Bacilli</taxon>
        <taxon>Bacillales</taxon>
        <taxon>Paenibacillaceae</taxon>
        <taxon>Brevibacillus</taxon>
    </lineage>
</organism>
<dbReference type="CDD" id="cd19543">
    <property type="entry name" value="DCL_NRPS"/>
    <property type="match status" value="1"/>
</dbReference>
<dbReference type="Gene3D" id="2.30.38.10">
    <property type="entry name" value="Luciferase, Domain 3"/>
    <property type="match status" value="1"/>
</dbReference>
<evidence type="ECO:0000256" key="5">
    <source>
        <dbReference type="ARBA" id="ARBA00022598"/>
    </source>
</evidence>
<feature type="domain" description="Carrier" evidence="9">
    <location>
        <begin position="964"/>
        <end position="1038"/>
    </location>
</feature>
<dbReference type="PANTHER" id="PTHR45527">
    <property type="entry name" value="NONRIBOSOMAL PEPTIDE SYNTHETASE"/>
    <property type="match status" value="1"/>
</dbReference>
<dbReference type="SMART" id="SM00823">
    <property type="entry name" value="PKS_PP"/>
    <property type="match status" value="1"/>
</dbReference>
<dbReference type="Gene3D" id="1.10.1200.10">
    <property type="entry name" value="ACP-like"/>
    <property type="match status" value="1"/>
</dbReference>
<evidence type="ECO:0000256" key="3">
    <source>
        <dbReference type="ARBA" id="ARBA00022450"/>
    </source>
</evidence>
<dbReference type="Gene3D" id="3.30.300.30">
    <property type="match status" value="1"/>
</dbReference>
<dbReference type="FunFam" id="3.40.50.12780:FF:000012">
    <property type="entry name" value="Non-ribosomal peptide synthetase"/>
    <property type="match status" value="1"/>
</dbReference>
<dbReference type="FunFam" id="3.40.50.980:FF:000001">
    <property type="entry name" value="Non-ribosomal peptide synthetase"/>
    <property type="match status" value="1"/>
</dbReference>
<comment type="cofactor">
    <cofactor evidence="1">
        <name>pantetheine 4'-phosphate</name>
        <dbReference type="ChEBI" id="CHEBI:47942"/>
    </cofactor>
</comment>
<evidence type="ECO:0000256" key="6">
    <source>
        <dbReference type="ARBA" id="ARBA00022737"/>
    </source>
</evidence>
<dbReference type="Pfam" id="PF00501">
    <property type="entry name" value="AMP-binding"/>
    <property type="match status" value="1"/>
</dbReference>
<dbReference type="GO" id="GO:0043041">
    <property type="term" value="P:amino acid activation for nonribosomal peptide biosynthetic process"/>
    <property type="evidence" value="ECO:0007669"/>
    <property type="project" value="TreeGrafter"/>
</dbReference>
<name>A0A2Z4MJI1_BREBE</name>
<dbReference type="Gene3D" id="3.30.559.10">
    <property type="entry name" value="Chloramphenicol acetyltransferase-like domain"/>
    <property type="match status" value="2"/>
</dbReference>
<dbReference type="FunFam" id="3.30.300.30:FF:000010">
    <property type="entry name" value="Enterobactin synthetase component F"/>
    <property type="match status" value="1"/>
</dbReference>
<dbReference type="InterPro" id="IPR025110">
    <property type="entry name" value="AMP-bd_C"/>
</dbReference>